<reference evidence="1" key="1">
    <citation type="submission" date="2016-10" db="EMBL/GenBank/DDBJ databases">
        <title>Sequence of Gallionella enrichment culture.</title>
        <authorList>
            <person name="Poehlein A."/>
            <person name="Muehling M."/>
            <person name="Daniel R."/>
        </authorList>
    </citation>
    <scope>NUCLEOTIDE SEQUENCE</scope>
</reference>
<accession>A0A1J5P119</accession>
<dbReference type="EMBL" id="MLJW01007495">
    <property type="protein sequence ID" value="OIQ65233.1"/>
    <property type="molecule type" value="Genomic_DNA"/>
</dbReference>
<organism evidence="1">
    <name type="scientific">mine drainage metagenome</name>
    <dbReference type="NCBI Taxonomy" id="410659"/>
    <lineage>
        <taxon>unclassified sequences</taxon>
        <taxon>metagenomes</taxon>
        <taxon>ecological metagenomes</taxon>
    </lineage>
</organism>
<proteinExistence type="predicted"/>
<gene>
    <name evidence="1" type="ORF">GALL_532110</name>
</gene>
<evidence type="ECO:0000313" key="1">
    <source>
        <dbReference type="EMBL" id="OIQ65233.1"/>
    </source>
</evidence>
<name>A0A1J5P119_9ZZZZ</name>
<protein>
    <submittedName>
        <fullName evidence="1">Uncharacterized protein</fullName>
    </submittedName>
</protein>
<comment type="caution">
    <text evidence="1">The sequence shown here is derived from an EMBL/GenBank/DDBJ whole genome shotgun (WGS) entry which is preliminary data.</text>
</comment>
<sequence>MNRPNQSERERLVREALGLDDRLIWCLAEWVGRDLSGIDWQPGLPWRIENQITGLLKDINHRLEKNHE</sequence>
<dbReference type="AlphaFoldDB" id="A0A1J5P119"/>